<dbReference type="Proteomes" id="UP000005408">
    <property type="component" value="Unassembled WGS sequence"/>
</dbReference>
<dbReference type="AlphaFoldDB" id="A0A8W8JF30"/>
<name>A0A8W8JF30_MAGGI</name>
<protein>
    <recommendedName>
        <fullName evidence="3">Tripartite motif-containing protein 3</fullName>
    </recommendedName>
</protein>
<dbReference type="SUPFAM" id="SSF101898">
    <property type="entry name" value="NHL repeat"/>
    <property type="match status" value="1"/>
</dbReference>
<evidence type="ECO:0000313" key="1">
    <source>
        <dbReference type="EnsemblMetazoa" id="G18217.15:cds"/>
    </source>
</evidence>
<dbReference type="EnsemblMetazoa" id="G18217.15">
    <property type="protein sequence ID" value="G18217.15:cds"/>
    <property type="gene ID" value="G18217"/>
</dbReference>
<organism evidence="1 2">
    <name type="scientific">Magallana gigas</name>
    <name type="common">Pacific oyster</name>
    <name type="synonym">Crassostrea gigas</name>
    <dbReference type="NCBI Taxonomy" id="29159"/>
    <lineage>
        <taxon>Eukaryota</taxon>
        <taxon>Metazoa</taxon>
        <taxon>Spiralia</taxon>
        <taxon>Lophotrochozoa</taxon>
        <taxon>Mollusca</taxon>
        <taxon>Bivalvia</taxon>
        <taxon>Autobranchia</taxon>
        <taxon>Pteriomorphia</taxon>
        <taxon>Ostreida</taxon>
        <taxon>Ostreoidea</taxon>
        <taxon>Ostreidae</taxon>
        <taxon>Magallana</taxon>
    </lineage>
</organism>
<dbReference type="Gene3D" id="2.120.10.30">
    <property type="entry name" value="TolB, C-terminal domain"/>
    <property type="match status" value="1"/>
</dbReference>
<keyword evidence="2" id="KW-1185">Reference proteome</keyword>
<dbReference type="InterPro" id="IPR011042">
    <property type="entry name" value="6-blade_b-propeller_TolB-like"/>
</dbReference>
<sequence>VKTVFLNQGDILSLSHDSGLYWLFSSNKTAFQKYNESGVCVDEIQVRLQKTKNRPFCVVDKEGVHVIYRTETNKLSMLKDSQQKLFVDVAPMRIVCICLTRNGEILAGLAKPTENNFGMPPKHEYFGIARYSLEGERKQFITQIMKKWKREPILEGLVHRSYITENINGDICLSGETSLTKVVNAIRPNGDHRYTYEGKEASMPQPFLPRGVCTNELGYILIADESNRGIHVLNKDGGFLTWLTIPDDPRASPISLCMDHHNNICIGCSDGKIKILKYLG</sequence>
<proteinExistence type="predicted"/>
<accession>A0A8W8JF30</accession>
<evidence type="ECO:0000313" key="2">
    <source>
        <dbReference type="Proteomes" id="UP000005408"/>
    </source>
</evidence>
<evidence type="ECO:0008006" key="3">
    <source>
        <dbReference type="Google" id="ProtNLM"/>
    </source>
</evidence>
<reference evidence="1" key="1">
    <citation type="submission" date="2022-08" db="UniProtKB">
        <authorList>
            <consortium name="EnsemblMetazoa"/>
        </authorList>
    </citation>
    <scope>IDENTIFICATION</scope>
    <source>
        <strain evidence="1">05x7-T-G4-1.051#20</strain>
    </source>
</reference>